<name>A0A0V8QIL0_9FIRM</name>
<dbReference type="EMBL" id="LNAM01000013">
    <property type="protein sequence ID" value="KSV60385.1"/>
    <property type="molecule type" value="Genomic_DNA"/>
</dbReference>
<evidence type="ECO:0000313" key="1">
    <source>
        <dbReference type="EMBL" id="KSV60385.1"/>
    </source>
</evidence>
<keyword evidence="2" id="KW-1185">Reference proteome</keyword>
<gene>
    <name evidence="1" type="ORF">ASU35_05340</name>
</gene>
<sequence length="229" mass="26762">MIKFGEQVDTCKKSNTDLSEKYKSIKPTENMSDSEVDDFWSNEFAKEKEDTELDVYDKLLSEIFNRSEDELTIDFNVDEVLQGILHKFSLENWQEMKDADKLSAIKELAQAVGEKLGLDKIPKIEIFDGENEPYGNFDPLLNVVNLNKQYFDDPKELVNTLTHELRHAYQNMRAEFFETWEDALFKCNFDNYISPVPLPGGGYLFFMDYQDQYVEVDARAFANKFMEVM</sequence>
<organism evidence="1 2">
    <name type="scientific">Acetivibrio ethanolgignens</name>
    <dbReference type="NCBI Taxonomy" id="290052"/>
    <lineage>
        <taxon>Bacteria</taxon>
        <taxon>Bacillati</taxon>
        <taxon>Bacillota</taxon>
        <taxon>Clostridia</taxon>
        <taxon>Eubacteriales</taxon>
        <taxon>Oscillospiraceae</taxon>
        <taxon>Acetivibrio</taxon>
    </lineage>
</organism>
<reference evidence="1 2" key="1">
    <citation type="submission" date="2015-11" db="EMBL/GenBank/DDBJ databases">
        <title>Butyribacter intestini gen. nov., sp. nov., a butyric acid-producing bacterium of the family Lachnospiraceae isolated from the human faeces.</title>
        <authorList>
            <person name="Zou Y."/>
            <person name="Xue W."/>
            <person name="Luo G."/>
            <person name="Lv M."/>
        </authorList>
    </citation>
    <scope>NUCLEOTIDE SEQUENCE [LARGE SCALE GENOMIC DNA]</scope>
    <source>
        <strain evidence="1 2">ACET-33324</strain>
    </source>
</reference>
<dbReference type="Proteomes" id="UP000054874">
    <property type="component" value="Unassembled WGS sequence"/>
</dbReference>
<dbReference type="OrthoDB" id="2082169at2"/>
<evidence type="ECO:0000313" key="2">
    <source>
        <dbReference type="Proteomes" id="UP000054874"/>
    </source>
</evidence>
<accession>A0A0V8QIL0</accession>
<protein>
    <submittedName>
        <fullName evidence="1">Uncharacterized protein</fullName>
    </submittedName>
</protein>
<proteinExistence type="predicted"/>
<comment type="caution">
    <text evidence="1">The sequence shown here is derived from an EMBL/GenBank/DDBJ whole genome shotgun (WGS) entry which is preliminary data.</text>
</comment>
<dbReference type="AlphaFoldDB" id="A0A0V8QIL0"/>
<dbReference type="STRING" id="290052.ASU35_05340"/>
<dbReference type="RefSeq" id="WP_058351361.1">
    <property type="nucleotide sequence ID" value="NZ_CABMMD010000013.1"/>
</dbReference>